<dbReference type="EMBL" id="RQGF01000028">
    <property type="protein sequence ID" value="TGL60458.1"/>
    <property type="molecule type" value="Genomic_DNA"/>
</dbReference>
<dbReference type="AlphaFoldDB" id="A0A4R9K4L4"/>
<evidence type="ECO:0000313" key="2">
    <source>
        <dbReference type="Proteomes" id="UP000297762"/>
    </source>
</evidence>
<gene>
    <name evidence="1" type="ORF">EHQ64_11490</name>
</gene>
<organism evidence="1 2">
    <name type="scientific">Leptospira sarikeiensis</name>
    <dbReference type="NCBI Taxonomy" id="2484943"/>
    <lineage>
        <taxon>Bacteria</taxon>
        <taxon>Pseudomonadati</taxon>
        <taxon>Spirochaetota</taxon>
        <taxon>Spirochaetia</taxon>
        <taxon>Leptospirales</taxon>
        <taxon>Leptospiraceae</taxon>
        <taxon>Leptospira</taxon>
    </lineage>
</organism>
<name>A0A4R9K4L4_9LEPT</name>
<dbReference type="RefSeq" id="WP_135649631.1">
    <property type="nucleotide sequence ID" value="NZ_RQGF01000028.1"/>
</dbReference>
<reference evidence="1" key="1">
    <citation type="journal article" date="2019" name="PLoS Negl. Trop. Dis.">
        <title>Revisiting the worldwide diversity of Leptospira species in the environment.</title>
        <authorList>
            <person name="Vincent A.T."/>
            <person name="Schiettekatte O."/>
            <person name="Bourhy P."/>
            <person name="Veyrier F.J."/>
            <person name="Picardeau M."/>
        </authorList>
    </citation>
    <scope>NUCLEOTIDE SEQUENCE [LARGE SCALE GENOMIC DNA]</scope>
    <source>
        <strain evidence="1">201702455</strain>
    </source>
</reference>
<proteinExistence type="predicted"/>
<sequence length="428" mass="49305">MNLQSTSNSPKYLIQALPTKKDLIKLGNKSSNQSLGAMVIMEQSELFTSNLNAEMDNVYSVIQENDLCKYIILNYTDMLGLGEAITLGNIEFEGKEYRNVSLRFYLENEIYFIEMKYDLDEYLRRFVTVQVEHFNTSSETILLSYFDKIVNPFPTYFYSEYSVVKMANTLYSKENKALIHFRKYDYQNYGDNQFQRYAKAFRISQVGQDYYFYSSMNSVLINFTDGEQFYPEYINEMERTFAFLSISNGYAGKSTGFHNGAVTFQYYNNDFDLVHVGNIGTLAPDSSSLAIYGWPLKFVLPINSAYNVIYDENQLRFWIDANGNGLFDNGESKLQTDMEPRSQICTCGYDAKFFPAFFTYVPYNTAPFDAVFNFYQNPLFSDFVYVGQNFLNANGSEIKSILDNGVINSGKYDLSGFPTEASPTNVEW</sequence>
<comment type="caution">
    <text evidence="1">The sequence shown here is derived from an EMBL/GenBank/DDBJ whole genome shotgun (WGS) entry which is preliminary data.</text>
</comment>
<protein>
    <submittedName>
        <fullName evidence="1">Uncharacterized protein</fullName>
    </submittedName>
</protein>
<keyword evidence="2" id="KW-1185">Reference proteome</keyword>
<dbReference type="Proteomes" id="UP000297762">
    <property type="component" value="Unassembled WGS sequence"/>
</dbReference>
<dbReference type="OrthoDB" id="9818075at2"/>
<evidence type="ECO:0000313" key="1">
    <source>
        <dbReference type="EMBL" id="TGL60458.1"/>
    </source>
</evidence>
<accession>A0A4R9K4L4</accession>